<dbReference type="GO" id="GO:0046168">
    <property type="term" value="P:glycerol-3-phosphate catabolic process"/>
    <property type="evidence" value="ECO:0007669"/>
    <property type="project" value="UniProtKB-UniRule"/>
</dbReference>
<evidence type="ECO:0000256" key="2">
    <source>
        <dbReference type="ARBA" id="ARBA00023002"/>
    </source>
</evidence>
<gene>
    <name evidence="12" type="ORF">BDA99DRAFT_522528</name>
</gene>
<dbReference type="GO" id="GO:0051287">
    <property type="term" value="F:NAD binding"/>
    <property type="evidence" value="ECO:0007669"/>
    <property type="project" value="UniProtKB-UniRule"/>
</dbReference>
<evidence type="ECO:0000256" key="1">
    <source>
        <dbReference type="ARBA" id="ARBA00011009"/>
    </source>
</evidence>
<keyword evidence="2 8" id="KW-0560">Oxidoreductase</keyword>
<dbReference type="GO" id="GO:0042803">
    <property type="term" value="F:protein homodimerization activity"/>
    <property type="evidence" value="ECO:0007669"/>
    <property type="project" value="InterPro"/>
</dbReference>
<dbReference type="Pfam" id="PF01210">
    <property type="entry name" value="NAD_Gly3P_dh_N"/>
    <property type="match status" value="1"/>
</dbReference>
<feature type="binding site" evidence="7">
    <location>
        <position position="346"/>
    </location>
    <ligand>
        <name>NAD(+)</name>
        <dbReference type="ChEBI" id="CHEBI:57540"/>
    </ligand>
</feature>
<dbReference type="NCBIfam" id="TIGR03376">
    <property type="entry name" value="glycerol3P_DH"/>
    <property type="match status" value="1"/>
</dbReference>
<sequence>MIARISMHYKYPVVSAFLRSFVPVIHHNKNYPFYNLQQKNMLSTSTSKERVCLIGSGNWGSVVCKIIGQNVLKHSNQFEPEVRLWVFEEMFKGEKLTTLINREHENPKYLPGHKLGTNIRATPDLLEACQDATVLVFVLPHQFVRGVCDKMMGHIAPHAKAISLIKGLEINAQGVTLFSEEISRRLGINVASLSGANIANEVAEEKFCETTIGSRSPDIRDGEMFFNLFNTPYFRVNVISDSAGVELCGALKNVVAVGAGLSDGLGYGSNTKAAIVRRGLLEMRKFGQTFFGDAVQTDTFFESCGVADLLTTCMGGRNRKVAEAFIKTGKPIDVLEKELLNGQKLQGTLTAKEVNEFLTARDMVNDFPLFTTVYRIIYQGLEPEAIVRDI</sequence>
<evidence type="ECO:0000313" key="12">
    <source>
        <dbReference type="EMBL" id="KAI9250435.1"/>
    </source>
</evidence>
<organism evidence="12 13">
    <name type="scientific">Phascolomyces articulosus</name>
    <dbReference type="NCBI Taxonomy" id="60185"/>
    <lineage>
        <taxon>Eukaryota</taxon>
        <taxon>Fungi</taxon>
        <taxon>Fungi incertae sedis</taxon>
        <taxon>Mucoromycota</taxon>
        <taxon>Mucoromycotina</taxon>
        <taxon>Mucoromycetes</taxon>
        <taxon>Mucorales</taxon>
        <taxon>Lichtheimiaceae</taxon>
        <taxon>Phascolomyces</taxon>
    </lineage>
</organism>
<dbReference type="InterPro" id="IPR006109">
    <property type="entry name" value="G3P_DH_NAD-dep_C"/>
</dbReference>
<dbReference type="FunFam" id="1.10.1040.10:FF:000004">
    <property type="entry name" value="Glycerol-3-phosphate dehydrogenase [NAD(+)]"/>
    <property type="match status" value="1"/>
</dbReference>
<proteinExistence type="inferred from homology"/>
<dbReference type="GO" id="GO:0005634">
    <property type="term" value="C:nucleus"/>
    <property type="evidence" value="ECO:0007669"/>
    <property type="project" value="TreeGrafter"/>
</dbReference>
<evidence type="ECO:0000256" key="7">
    <source>
        <dbReference type="PIRSR" id="PIRSR000114-3"/>
    </source>
</evidence>
<dbReference type="GO" id="GO:0005975">
    <property type="term" value="P:carbohydrate metabolic process"/>
    <property type="evidence" value="ECO:0007669"/>
    <property type="project" value="InterPro"/>
</dbReference>
<accession>A0AAD5K206</accession>
<evidence type="ECO:0000256" key="9">
    <source>
        <dbReference type="RuleBase" id="RU361243"/>
    </source>
</evidence>
<dbReference type="GO" id="GO:0141152">
    <property type="term" value="F:glycerol-3-phosphate dehydrogenase (NAD+) activity"/>
    <property type="evidence" value="ECO:0007669"/>
    <property type="project" value="UniProtKB-UniRule"/>
</dbReference>
<evidence type="ECO:0000256" key="4">
    <source>
        <dbReference type="ARBA" id="ARBA00048683"/>
    </source>
</evidence>
<reference evidence="12" key="1">
    <citation type="journal article" date="2022" name="IScience">
        <title>Evolution of zygomycete secretomes and the origins of terrestrial fungal ecologies.</title>
        <authorList>
            <person name="Chang Y."/>
            <person name="Wang Y."/>
            <person name="Mondo S."/>
            <person name="Ahrendt S."/>
            <person name="Andreopoulos W."/>
            <person name="Barry K."/>
            <person name="Beard J."/>
            <person name="Benny G.L."/>
            <person name="Blankenship S."/>
            <person name="Bonito G."/>
            <person name="Cuomo C."/>
            <person name="Desiro A."/>
            <person name="Gervers K.A."/>
            <person name="Hundley H."/>
            <person name="Kuo A."/>
            <person name="LaButti K."/>
            <person name="Lang B.F."/>
            <person name="Lipzen A."/>
            <person name="O'Donnell K."/>
            <person name="Pangilinan J."/>
            <person name="Reynolds N."/>
            <person name="Sandor L."/>
            <person name="Smith M.E."/>
            <person name="Tsang A."/>
            <person name="Grigoriev I.V."/>
            <person name="Stajich J.E."/>
            <person name="Spatafora J.W."/>
        </authorList>
    </citation>
    <scope>NUCLEOTIDE SEQUENCE</scope>
    <source>
        <strain evidence="12">RSA 2281</strain>
    </source>
</reference>
<dbReference type="InterPro" id="IPR011128">
    <property type="entry name" value="G3P_DH_NAD-dep_N"/>
</dbReference>
<dbReference type="EC" id="1.1.1.8" evidence="9"/>
<dbReference type="InterPro" id="IPR008927">
    <property type="entry name" value="6-PGluconate_DH-like_C_sf"/>
</dbReference>
<dbReference type="PRINTS" id="PR00077">
    <property type="entry name" value="GPDHDRGNASE"/>
</dbReference>
<dbReference type="EMBL" id="JAIXMP010000032">
    <property type="protein sequence ID" value="KAI9250435.1"/>
    <property type="molecule type" value="Genomic_DNA"/>
</dbReference>
<dbReference type="SUPFAM" id="SSF48179">
    <property type="entry name" value="6-phosphogluconate dehydrogenase C-terminal domain-like"/>
    <property type="match status" value="1"/>
</dbReference>
<feature type="binding site" evidence="7">
    <location>
        <position position="87"/>
    </location>
    <ligand>
        <name>NAD(+)</name>
        <dbReference type="ChEBI" id="CHEBI:57540"/>
    </ligand>
</feature>
<feature type="binding site" evidence="7">
    <location>
        <position position="344"/>
    </location>
    <ligand>
        <name>NAD(+)</name>
        <dbReference type="ChEBI" id="CHEBI:57540"/>
    </ligand>
</feature>
<dbReference type="InterPro" id="IPR036291">
    <property type="entry name" value="NAD(P)-bd_dom_sf"/>
</dbReference>
<evidence type="ECO:0000256" key="6">
    <source>
        <dbReference type="PIRSR" id="PIRSR000114-2"/>
    </source>
</evidence>
<name>A0AAD5K206_9FUNG</name>
<dbReference type="InterPro" id="IPR013328">
    <property type="entry name" value="6PGD_dom2"/>
</dbReference>
<comment type="similarity">
    <text evidence="1 8">Belongs to the NAD-dependent glycerol-3-phosphate dehydrogenase family.</text>
</comment>
<feature type="binding site" evidence="7">
    <location>
        <position position="199"/>
    </location>
    <ligand>
        <name>NAD(+)</name>
        <dbReference type="ChEBI" id="CHEBI:57540"/>
    </ligand>
</feature>
<evidence type="ECO:0000259" key="10">
    <source>
        <dbReference type="Pfam" id="PF01210"/>
    </source>
</evidence>
<feature type="binding site" evidence="7">
    <location>
        <position position="143"/>
    </location>
    <ligand>
        <name>NAD(+)</name>
        <dbReference type="ChEBI" id="CHEBI:57540"/>
    </ligand>
</feature>
<dbReference type="Gene3D" id="1.10.1040.10">
    <property type="entry name" value="N-(1-d-carboxylethyl)-l-norvaline Dehydrogenase, domain 2"/>
    <property type="match status" value="1"/>
</dbReference>
<dbReference type="GO" id="GO:0005829">
    <property type="term" value="C:cytosol"/>
    <property type="evidence" value="ECO:0007669"/>
    <property type="project" value="TreeGrafter"/>
</dbReference>
<feature type="binding site" evidence="7">
    <location>
        <begin position="55"/>
        <end position="60"/>
    </location>
    <ligand>
        <name>NAD(+)</name>
        <dbReference type="ChEBI" id="CHEBI:57540"/>
    </ligand>
</feature>
<dbReference type="Proteomes" id="UP001209540">
    <property type="component" value="Unassembled WGS sequence"/>
</dbReference>
<keyword evidence="13" id="KW-1185">Reference proteome</keyword>
<feature type="active site" description="Proton acceptor" evidence="5">
    <location>
        <position position="252"/>
    </location>
</feature>
<dbReference type="PANTHER" id="PTHR11728">
    <property type="entry name" value="GLYCEROL-3-PHOSPHATE DEHYDROGENASE"/>
    <property type="match status" value="1"/>
</dbReference>
<comment type="caution">
    <text evidence="12">The sequence shown here is derived from an EMBL/GenBank/DDBJ whole genome shotgun (WGS) entry which is preliminary data.</text>
</comment>
<feature type="binding site" evidence="6">
    <location>
        <begin position="317"/>
        <end position="318"/>
    </location>
    <ligand>
        <name>substrate</name>
    </ligand>
</feature>
<feature type="binding site" evidence="7">
    <location>
        <position position="317"/>
    </location>
    <ligand>
        <name>NAD(+)</name>
        <dbReference type="ChEBI" id="CHEBI:57540"/>
    </ligand>
</feature>
<protein>
    <recommendedName>
        <fullName evidence="9">Glycerol-3-phosphate dehydrogenase [NAD(+)]</fullName>
        <ecNumber evidence="9">1.1.1.8</ecNumber>
    </recommendedName>
</protein>
<dbReference type="PIRSF" id="PIRSF000114">
    <property type="entry name" value="Glycerol-3-P_dh"/>
    <property type="match status" value="1"/>
</dbReference>
<dbReference type="FunFam" id="3.40.50.720:FF:000365">
    <property type="entry name" value="Glycerol-3-phosphate dehydrogenase [NAD(+)]"/>
    <property type="match status" value="1"/>
</dbReference>
<evidence type="ECO:0000256" key="3">
    <source>
        <dbReference type="ARBA" id="ARBA00023027"/>
    </source>
</evidence>
<feature type="domain" description="Glycerol-3-phosphate dehydrogenase NAD-dependent C-terminal" evidence="11">
    <location>
        <begin position="241"/>
        <end position="387"/>
    </location>
</feature>
<dbReference type="SUPFAM" id="SSF51735">
    <property type="entry name" value="NAD(P)-binding Rossmann-fold domains"/>
    <property type="match status" value="1"/>
</dbReference>
<dbReference type="Pfam" id="PF07479">
    <property type="entry name" value="NAD_Gly3P_dh_C"/>
    <property type="match status" value="1"/>
</dbReference>
<dbReference type="Gene3D" id="3.40.50.720">
    <property type="entry name" value="NAD(P)-binding Rossmann-like Domain"/>
    <property type="match status" value="1"/>
</dbReference>
<comment type="catalytic activity">
    <reaction evidence="4 9">
        <text>sn-glycerol 3-phosphate + NAD(+) = dihydroxyacetone phosphate + NADH + H(+)</text>
        <dbReference type="Rhea" id="RHEA:11092"/>
        <dbReference type="ChEBI" id="CHEBI:15378"/>
        <dbReference type="ChEBI" id="CHEBI:57540"/>
        <dbReference type="ChEBI" id="CHEBI:57597"/>
        <dbReference type="ChEBI" id="CHEBI:57642"/>
        <dbReference type="ChEBI" id="CHEBI:57945"/>
        <dbReference type="EC" id="1.1.1.8"/>
    </reaction>
</comment>
<dbReference type="InterPro" id="IPR017751">
    <property type="entry name" value="G3P_DH_NAD-dep_euk"/>
</dbReference>
<evidence type="ECO:0000256" key="8">
    <source>
        <dbReference type="RuleBase" id="RU000437"/>
    </source>
</evidence>
<feature type="binding site" evidence="6">
    <location>
        <position position="166"/>
    </location>
    <ligand>
        <name>substrate</name>
    </ligand>
</feature>
<evidence type="ECO:0000313" key="13">
    <source>
        <dbReference type="Proteomes" id="UP001209540"/>
    </source>
</evidence>
<feature type="domain" description="Glycerol-3-phosphate dehydrogenase NAD-dependent N-terminal" evidence="10">
    <location>
        <begin position="51"/>
        <end position="216"/>
    </location>
</feature>
<dbReference type="AlphaFoldDB" id="A0AAD5K206"/>
<dbReference type="InterPro" id="IPR006168">
    <property type="entry name" value="G3P_DH_NAD-dep"/>
</dbReference>
<evidence type="ECO:0000259" key="11">
    <source>
        <dbReference type="Pfam" id="PF07479"/>
    </source>
</evidence>
<keyword evidence="3 7" id="KW-0520">NAD</keyword>
<reference evidence="12" key="2">
    <citation type="submission" date="2023-02" db="EMBL/GenBank/DDBJ databases">
        <authorList>
            <consortium name="DOE Joint Genome Institute"/>
            <person name="Mondo S.J."/>
            <person name="Chang Y."/>
            <person name="Wang Y."/>
            <person name="Ahrendt S."/>
            <person name="Andreopoulos W."/>
            <person name="Barry K."/>
            <person name="Beard J."/>
            <person name="Benny G.L."/>
            <person name="Blankenship S."/>
            <person name="Bonito G."/>
            <person name="Cuomo C."/>
            <person name="Desiro A."/>
            <person name="Gervers K.A."/>
            <person name="Hundley H."/>
            <person name="Kuo A."/>
            <person name="LaButti K."/>
            <person name="Lang B.F."/>
            <person name="Lipzen A."/>
            <person name="O'Donnell K."/>
            <person name="Pangilinan J."/>
            <person name="Reynolds N."/>
            <person name="Sandor L."/>
            <person name="Smith M.W."/>
            <person name="Tsang A."/>
            <person name="Grigoriev I.V."/>
            <person name="Stajich J.E."/>
            <person name="Spatafora J.W."/>
        </authorList>
    </citation>
    <scope>NUCLEOTIDE SEQUENCE</scope>
    <source>
        <strain evidence="12">RSA 2281</strain>
    </source>
</reference>
<dbReference type="PROSITE" id="PS00957">
    <property type="entry name" value="NAD_G3PDH"/>
    <property type="match status" value="1"/>
</dbReference>
<dbReference type="PANTHER" id="PTHR11728:SF8">
    <property type="entry name" value="GLYCEROL-3-PHOSPHATE DEHYDROGENASE [NAD(+)]-RELATED"/>
    <property type="match status" value="1"/>
</dbReference>
<evidence type="ECO:0000256" key="5">
    <source>
        <dbReference type="PIRSR" id="PIRSR000114-1"/>
    </source>
</evidence>